<dbReference type="AlphaFoldDB" id="A0A431UD28"/>
<reference evidence="2 3" key="1">
    <citation type="submission" date="2018-12" db="EMBL/GenBank/DDBJ databases">
        <authorList>
            <person name="Kartti S."/>
            <person name="Manni A."/>
            <person name="Chemao El Fihri M.W."/>
            <person name="Laamarti M."/>
            <person name="Temsamani L."/>
            <person name="El Jamali J.E."/>
            <person name="Ouadghiri M."/>
            <person name="Ibrahimi A."/>
            <person name="Filati-Maltouf A."/>
        </authorList>
    </citation>
    <scope>NUCLEOTIDE SEQUENCE [LARGE SCALE GENOMIC DNA]</scope>
    <source>
        <strain evidence="2 3">MDMC339</strain>
    </source>
</reference>
<accession>A0A431UD28</accession>
<evidence type="ECO:0000313" key="2">
    <source>
        <dbReference type="EMBL" id="RTQ87030.1"/>
    </source>
</evidence>
<proteinExistence type="predicted"/>
<dbReference type="EMBL" id="RXLZ01000053">
    <property type="protein sequence ID" value="RTQ87030.1"/>
    <property type="molecule type" value="Genomic_DNA"/>
</dbReference>
<organism evidence="2 3">
    <name type="scientific">Stenotrophomonas maltophilia</name>
    <name type="common">Pseudomonas maltophilia</name>
    <name type="synonym">Xanthomonas maltophilia</name>
    <dbReference type="NCBI Taxonomy" id="40324"/>
    <lineage>
        <taxon>Bacteria</taxon>
        <taxon>Pseudomonadati</taxon>
        <taxon>Pseudomonadota</taxon>
        <taxon>Gammaproteobacteria</taxon>
        <taxon>Lysobacterales</taxon>
        <taxon>Lysobacteraceae</taxon>
        <taxon>Stenotrophomonas</taxon>
        <taxon>Stenotrophomonas maltophilia group</taxon>
    </lineage>
</organism>
<sequence length="77" mass="7966">MSAGLRPAPAVVPAAGRQPQQQQQQQGQQRVSCGMAGWVRLRGTLQVRPCKLGRAIHGAHAPATGPTPPSTGSCDLS</sequence>
<feature type="region of interest" description="Disordered" evidence="1">
    <location>
        <begin position="58"/>
        <end position="77"/>
    </location>
</feature>
<dbReference type="Proteomes" id="UP000271705">
    <property type="component" value="Unassembled WGS sequence"/>
</dbReference>
<gene>
    <name evidence="2" type="ORF">EKL94_16415</name>
</gene>
<evidence type="ECO:0000256" key="1">
    <source>
        <dbReference type="SAM" id="MobiDB-lite"/>
    </source>
</evidence>
<feature type="region of interest" description="Disordered" evidence="1">
    <location>
        <begin position="1"/>
        <end position="31"/>
    </location>
</feature>
<protein>
    <submittedName>
        <fullName evidence="2">Uncharacterized protein</fullName>
    </submittedName>
</protein>
<evidence type="ECO:0000313" key="3">
    <source>
        <dbReference type="Proteomes" id="UP000271705"/>
    </source>
</evidence>
<comment type="caution">
    <text evidence="2">The sequence shown here is derived from an EMBL/GenBank/DDBJ whole genome shotgun (WGS) entry which is preliminary data.</text>
</comment>
<name>A0A431UD28_STEMA</name>